<comment type="subcellular location">
    <subcellularLocation>
        <location evidence="1">Membrane</location>
        <topology evidence="1">Multi-pass membrane protein</topology>
    </subcellularLocation>
</comment>
<dbReference type="Proteomes" id="UP001166093">
    <property type="component" value="Unassembled WGS sequence"/>
</dbReference>
<accession>A0ABS2XTC4</accession>
<protein>
    <submittedName>
        <fullName evidence="3">S15A5 protein</fullName>
    </submittedName>
</protein>
<name>A0ABS2XTC4_POLSP</name>
<evidence type="ECO:0000256" key="2">
    <source>
        <dbReference type="SAM" id="Phobius"/>
    </source>
</evidence>
<dbReference type="EMBL" id="JAAWVQ010071576">
    <property type="protein sequence ID" value="MBN3277598.1"/>
    <property type="molecule type" value="Genomic_DNA"/>
</dbReference>
<evidence type="ECO:0000313" key="4">
    <source>
        <dbReference type="Proteomes" id="UP001166093"/>
    </source>
</evidence>
<keyword evidence="2" id="KW-0472">Membrane</keyword>
<sequence length="236" mass="26646">MAVIDLTDLQEKSFPKQGTTQPRRARRRAPPRRRLQGVVCVLLVELCERFTFFGIVCNMILFCTLKLGYNNVQAAAVNLVFIGACTLTPVLVGWVAESRLGRTKVLYICALLHFIVKSLLHCGTFCLPDPTSCCFPKSSTWNSLWLQSQNRALPRQQPRGLGDCHRLVTESGYESTNLEPSLLEVQARCETMLQRMEQLAAQHRESLPPVKIMPPPLPVAVSLNCDHKPRLRHDRL</sequence>
<proteinExistence type="predicted"/>
<evidence type="ECO:0000256" key="1">
    <source>
        <dbReference type="ARBA" id="ARBA00004141"/>
    </source>
</evidence>
<reference evidence="3" key="1">
    <citation type="journal article" date="2021" name="Cell">
        <title>Tracing the genetic footprints of vertebrate landing in non-teleost ray-finned fishes.</title>
        <authorList>
            <person name="Bi X."/>
            <person name="Wang K."/>
            <person name="Yang L."/>
            <person name="Pan H."/>
            <person name="Jiang H."/>
            <person name="Wei Q."/>
            <person name="Fang M."/>
            <person name="Yu H."/>
            <person name="Zhu C."/>
            <person name="Cai Y."/>
            <person name="He Y."/>
            <person name="Gan X."/>
            <person name="Zeng H."/>
            <person name="Yu D."/>
            <person name="Zhu Y."/>
            <person name="Jiang H."/>
            <person name="Qiu Q."/>
            <person name="Yang H."/>
            <person name="Zhang Y.E."/>
            <person name="Wang W."/>
            <person name="Zhu M."/>
            <person name="He S."/>
            <person name="Zhang G."/>
        </authorList>
    </citation>
    <scope>NUCLEOTIDE SEQUENCE</scope>
    <source>
        <strain evidence="3">Pddl_001</strain>
    </source>
</reference>
<evidence type="ECO:0000313" key="3">
    <source>
        <dbReference type="EMBL" id="MBN3277598.1"/>
    </source>
</evidence>
<feature type="transmembrane region" description="Helical" evidence="2">
    <location>
        <begin position="35"/>
        <end position="62"/>
    </location>
</feature>
<keyword evidence="2" id="KW-1133">Transmembrane helix</keyword>
<feature type="non-terminal residue" evidence="3">
    <location>
        <position position="1"/>
    </location>
</feature>
<keyword evidence="2" id="KW-0812">Transmembrane</keyword>
<feature type="transmembrane region" description="Helical" evidence="2">
    <location>
        <begin position="74"/>
        <end position="96"/>
    </location>
</feature>
<organism evidence="3 4">
    <name type="scientific">Polyodon spathula</name>
    <name type="common">North American paddlefish</name>
    <name type="synonym">Squalus spathula</name>
    <dbReference type="NCBI Taxonomy" id="7913"/>
    <lineage>
        <taxon>Eukaryota</taxon>
        <taxon>Metazoa</taxon>
        <taxon>Chordata</taxon>
        <taxon>Craniata</taxon>
        <taxon>Vertebrata</taxon>
        <taxon>Euteleostomi</taxon>
        <taxon>Actinopterygii</taxon>
        <taxon>Chondrostei</taxon>
        <taxon>Acipenseriformes</taxon>
        <taxon>Polyodontidae</taxon>
        <taxon>Polyodon</taxon>
    </lineage>
</organism>
<dbReference type="SUPFAM" id="SSF103473">
    <property type="entry name" value="MFS general substrate transporter"/>
    <property type="match status" value="1"/>
</dbReference>
<keyword evidence="4" id="KW-1185">Reference proteome</keyword>
<dbReference type="InterPro" id="IPR036259">
    <property type="entry name" value="MFS_trans_sf"/>
</dbReference>
<feature type="non-terminal residue" evidence="3">
    <location>
        <position position="236"/>
    </location>
</feature>
<gene>
    <name evidence="3" type="primary">Slc15a5_0</name>
    <name evidence="3" type="ORF">GTO93_0006480</name>
</gene>
<comment type="caution">
    <text evidence="3">The sequence shown here is derived from an EMBL/GenBank/DDBJ whole genome shotgun (WGS) entry which is preliminary data.</text>
</comment>
<dbReference type="Gene3D" id="1.20.1250.20">
    <property type="entry name" value="MFS general substrate transporter like domains"/>
    <property type="match status" value="1"/>
</dbReference>